<name>A3LRY2_PICST</name>
<evidence type="ECO:0000256" key="1">
    <source>
        <dbReference type="ARBA" id="ARBA00004141"/>
    </source>
</evidence>
<feature type="transmembrane region" description="Helical" evidence="2">
    <location>
        <begin position="455"/>
        <end position="473"/>
    </location>
</feature>
<evidence type="ECO:0000313" key="4">
    <source>
        <dbReference type="Proteomes" id="UP000002258"/>
    </source>
</evidence>
<dbReference type="RefSeq" id="XP_001383843.2">
    <property type="nucleotide sequence ID" value="XM_001383806.1"/>
</dbReference>
<feature type="transmembrane region" description="Helical" evidence="2">
    <location>
        <begin position="432"/>
        <end position="449"/>
    </location>
</feature>
<keyword evidence="2" id="KW-1133">Transmembrane helix</keyword>
<feature type="transmembrane region" description="Helical" evidence="2">
    <location>
        <begin position="281"/>
        <end position="306"/>
    </location>
</feature>
<dbReference type="InParanoid" id="A3LRY2"/>
<reference evidence="3 4" key="1">
    <citation type="journal article" date="2007" name="Nat. Biotechnol.">
        <title>Genome sequence of the lignocellulose-bioconverting and xylose-fermenting yeast Pichia stipitis.</title>
        <authorList>
            <person name="Jeffries T.W."/>
            <person name="Grigoriev I.V."/>
            <person name="Grimwood J."/>
            <person name="Laplaza J.M."/>
            <person name="Aerts A."/>
            <person name="Salamov A."/>
            <person name="Schmutz J."/>
            <person name="Lindquist E."/>
            <person name="Dehal P."/>
            <person name="Shapiro H."/>
            <person name="Jin Y.S."/>
            <person name="Passoth V."/>
            <person name="Richardson P.M."/>
        </authorList>
    </citation>
    <scope>NUCLEOTIDE SEQUENCE [LARGE SCALE GENOMIC DNA]</scope>
    <source>
        <strain evidence="4">ATCC 58785 / CBS 6054 / NBRC 10063 / NRRL Y-11545</strain>
    </source>
</reference>
<dbReference type="eggNOG" id="ENOG502RXU0">
    <property type="taxonomic scope" value="Eukaryota"/>
</dbReference>
<dbReference type="InterPro" id="IPR011701">
    <property type="entry name" value="MFS"/>
</dbReference>
<keyword evidence="2" id="KW-0472">Membrane</keyword>
<keyword evidence="4" id="KW-1185">Reference proteome</keyword>
<evidence type="ECO:0000313" key="3">
    <source>
        <dbReference type="EMBL" id="ABN65814.2"/>
    </source>
</evidence>
<feature type="transmembrane region" description="Helical" evidence="2">
    <location>
        <begin position="394"/>
        <end position="420"/>
    </location>
</feature>
<dbReference type="PANTHER" id="PTHR23524">
    <property type="entry name" value="TRANSPORTER, PUTATIVE (AFU_ORTHOLOGUE AFUA_8G04850)-RELATED"/>
    <property type="match status" value="1"/>
</dbReference>
<accession>A3LRY2</accession>
<dbReference type="OMA" id="IPLFVNH"/>
<feature type="transmembrane region" description="Helical" evidence="2">
    <location>
        <begin position="89"/>
        <end position="110"/>
    </location>
</feature>
<keyword evidence="2" id="KW-0812">Transmembrane</keyword>
<evidence type="ECO:0000256" key="2">
    <source>
        <dbReference type="SAM" id="Phobius"/>
    </source>
</evidence>
<dbReference type="AlphaFoldDB" id="A3LRY2"/>
<dbReference type="STRING" id="322104.A3LRY2"/>
<dbReference type="KEGG" id="pic:PICST_57608"/>
<comment type="subcellular location">
    <subcellularLocation>
        <location evidence="1">Membrane</location>
        <topology evidence="1">Multi-pass membrane protein</topology>
    </subcellularLocation>
</comment>
<evidence type="ECO:0008006" key="5">
    <source>
        <dbReference type="Google" id="ProtNLM"/>
    </source>
</evidence>
<dbReference type="GO" id="GO:0016020">
    <property type="term" value="C:membrane"/>
    <property type="evidence" value="ECO:0007669"/>
    <property type="project" value="UniProtKB-SubCell"/>
</dbReference>
<dbReference type="HOGENOM" id="CLU_033727_0_0_1"/>
<feature type="transmembrane region" description="Helical" evidence="2">
    <location>
        <begin position="116"/>
        <end position="138"/>
    </location>
</feature>
<dbReference type="Proteomes" id="UP000002258">
    <property type="component" value="Chromosome 3"/>
</dbReference>
<proteinExistence type="predicted"/>
<feature type="transmembrane region" description="Helical" evidence="2">
    <location>
        <begin position="326"/>
        <end position="350"/>
    </location>
</feature>
<sequence>MYHVNANYTPWNLLAFNFTGFACVAIVVFLSSTQPFYVSEVIGIQADAKIGAIIGTLGFTDELVSIISSPLVGTLTDKLNSIGIQGTRYIPSISFLILALSLVGYAVVSTNIYPDVIFFRCIFALGVTSCMSMITVMLNELTNSDFAFQKFLFWRHYQQQAFDSLELNDPEDKKNGKYSALIGISTGLGAIFSVSFFLTLPIKLEGLKYSYLIVAAFAVVAFHVLVVFLYDSNKKKPNTIEESEFEVTEESDEPEEKLPYFKLLARGFEISRSNHRVQLSYIGAFVARSTTVTTSVFIPLLVYNFYYKNGKCNTTDFPNKKNCNDGYIFSAILTGVAQTIALISSPLWGYMIDSRRVGKFKTLLVSAIAGIIGNFGLCISGSTTKGAYDPHTVICFVMVSLIGMSQIGIIITSMSVLSGLTHNPKNMGSLSGLYSLSGGLGILLITKVGGLWSDYWILGPFFLLGAFNTVLLVV</sequence>
<gene>
    <name evidence="3" type="ORF">PICST_57608</name>
</gene>
<dbReference type="Gene3D" id="1.20.1250.20">
    <property type="entry name" value="MFS general substrate transporter like domains"/>
    <property type="match status" value="1"/>
</dbReference>
<dbReference type="InterPro" id="IPR036259">
    <property type="entry name" value="MFS_trans_sf"/>
</dbReference>
<dbReference type="GeneID" id="4838061"/>
<dbReference type="GO" id="GO:0022857">
    <property type="term" value="F:transmembrane transporter activity"/>
    <property type="evidence" value="ECO:0007669"/>
    <property type="project" value="InterPro"/>
</dbReference>
<dbReference type="PANTHER" id="PTHR23524:SF1">
    <property type="entry name" value="MRH DOMAIN-CONTAINING PROTEIN-RELATED"/>
    <property type="match status" value="1"/>
</dbReference>
<protein>
    <recommendedName>
        <fullName evidence="5">Major facilitator superfamily (MFS) profile domain-containing protein</fullName>
    </recommendedName>
</protein>
<feature type="transmembrane region" description="Helical" evidence="2">
    <location>
        <begin position="12"/>
        <end position="30"/>
    </location>
</feature>
<dbReference type="OrthoDB" id="18110at2759"/>
<feature type="non-terminal residue" evidence="3">
    <location>
        <position position="474"/>
    </location>
</feature>
<dbReference type="SUPFAM" id="SSF103473">
    <property type="entry name" value="MFS general substrate transporter"/>
    <property type="match status" value="2"/>
</dbReference>
<organism evidence="3 4">
    <name type="scientific">Scheffersomyces stipitis (strain ATCC 58785 / CBS 6054 / NBRC 10063 / NRRL Y-11545)</name>
    <name type="common">Yeast</name>
    <name type="synonym">Pichia stipitis</name>
    <dbReference type="NCBI Taxonomy" id="322104"/>
    <lineage>
        <taxon>Eukaryota</taxon>
        <taxon>Fungi</taxon>
        <taxon>Dikarya</taxon>
        <taxon>Ascomycota</taxon>
        <taxon>Saccharomycotina</taxon>
        <taxon>Pichiomycetes</taxon>
        <taxon>Debaryomycetaceae</taxon>
        <taxon>Scheffersomyces</taxon>
    </lineage>
</organism>
<dbReference type="EMBL" id="CP000497">
    <property type="protein sequence ID" value="ABN65814.2"/>
    <property type="molecule type" value="Genomic_DNA"/>
</dbReference>
<feature type="transmembrane region" description="Helical" evidence="2">
    <location>
        <begin position="362"/>
        <end position="382"/>
    </location>
</feature>
<dbReference type="Pfam" id="PF07690">
    <property type="entry name" value="MFS_1"/>
    <property type="match status" value="1"/>
</dbReference>
<feature type="transmembrane region" description="Helical" evidence="2">
    <location>
        <begin position="178"/>
        <end position="197"/>
    </location>
</feature>
<feature type="transmembrane region" description="Helical" evidence="2">
    <location>
        <begin position="209"/>
        <end position="230"/>
    </location>
</feature>